<accession>A0A376ABL8</accession>
<dbReference type="GO" id="GO:0005886">
    <property type="term" value="C:plasma membrane"/>
    <property type="evidence" value="ECO:0007669"/>
    <property type="project" value="UniProtKB-SubCell"/>
</dbReference>
<evidence type="ECO:0000256" key="1">
    <source>
        <dbReference type="ARBA" id="ARBA00004651"/>
    </source>
</evidence>
<feature type="transmembrane region" description="Helical" evidence="6">
    <location>
        <begin position="152"/>
        <end position="172"/>
    </location>
</feature>
<proteinExistence type="predicted"/>
<keyword evidence="9" id="KW-1185">Reference proteome</keyword>
<feature type="domain" description="Cytochrome b561 bacterial/Ni-hydrogenase" evidence="7">
    <location>
        <begin position="24"/>
        <end position="185"/>
    </location>
</feature>
<feature type="transmembrane region" description="Helical" evidence="6">
    <location>
        <begin position="28"/>
        <end position="46"/>
    </location>
</feature>
<dbReference type="InterPro" id="IPR011577">
    <property type="entry name" value="Cyt_b561_bac/Ni-Hgenase"/>
</dbReference>
<dbReference type="GO" id="GO:0009055">
    <property type="term" value="F:electron transfer activity"/>
    <property type="evidence" value="ECO:0007669"/>
    <property type="project" value="InterPro"/>
</dbReference>
<dbReference type="AlphaFoldDB" id="A0A376ABL8"/>
<dbReference type="Pfam" id="PF01292">
    <property type="entry name" value="Ni_hydr_CYTB"/>
    <property type="match status" value="1"/>
</dbReference>
<keyword evidence="2" id="KW-1003">Cell membrane</keyword>
<evidence type="ECO:0000313" key="8">
    <source>
        <dbReference type="EMBL" id="SSC65206.1"/>
    </source>
</evidence>
<comment type="subcellular location">
    <subcellularLocation>
        <location evidence="1">Cell membrane</location>
        <topology evidence="1">Multi-pass membrane protein</topology>
    </subcellularLocation>
</comment>
<feature type="transmembrane region" description="Helical" evidence="6">
    <location>
        <begin position="111"/>
        <end position="132"/>
    </location>
</feature>
<keyword evidence="4 6" id="KW-1133">Transmembrane helix</keyword>
<dbReference type="PANTHER" id="PTHR30485">
    <property type="entry name" value="NI/FE-HYDROGENASE 1 B-TYPE CYTOCHROME SUBUNIT"/>
    <property type="match status" value="1"/>
</dbReference>
<feature type="transmembrane region" description="Helical" evidence="6">
    <location>
        <begin position="53"/>
        <end position="74"/>
    </location>
</feature>
<name>A0A376ABL8_9HYPH</name>
<sequence length="190" mass="21092">MSDAAQDMQGAHSVRSTRTEWIKVWDPFVRIFHWSLVGLFAFSYLTGDEWKSAHIVSGYLIAALLALRVVWGLIGTEHARFANFIHSPVTILAFLADTARLRAKRYLGHNPAGGAMVIALLLAITGIVSTGYMMTTDAFWGIKWVGETHEVLVNVTLGLIALHVAGVALASLEHRENLVRAMLNGWKRRR</sequence>
<evidence type="ECO:0000256" key="4">
    <source>
        <dbReference type="ARBA" id="ARBA00022989"/>
    </source>
</evidence>
<evidence type="ECO:0000256" key="3">
    <source>
        <dbReference type="ARBA" id="ARBA00022692"/>
    </source>
</evidence>
<evidence type="ECO:0000256" key="2">
    <source>
        <dbReference type="ARBA" id="ARBA00022475"/>
    </source>
</evidence>
<dbReference type="GO" id="GO:0022904">
    <property type="term" value="P:respiratory electron transport chain"/>
    <property type="evidence" value="ECO:0007669"/>
    <property type="project" value="InterPro"/>
</dbReference>
<dbReference type="InterPro" id="IPR051542">
    <property type="entry name" value="Hydrogenase_cytochrome"/>
</dbReference>
<dbReference type="EMBL" id="UEYP01000019">
    <property type="protein sequence ID" value="SSC65206.1"/>
    <property type="molecule type" value="Genomic_DNA"/>
</dbReference>
<gene>
    <name evidence="8" type="ORF">RHIZ70_914</name>
</gene>
<dbReference type="Gene3D" id="1.20.950.20">
    <property type="entry name" value="Transmembrane di-heme cytochromes, Chain C"/>
    <property type="match status" value="1"/>
</dbReference>
<evidence type="ECO:0000256" key="6">
    <source>
        <dbReference type="SAM" id="Phobius"/>
    </source>
</evidence>
<dbReference type="GO" id="GO:0020037">
    <property type="term" value="F:heme binding"/>
    <property type="evidence" value="ECO:0007669"/>
    <property type="project" value="TreeGrafter"/>
</dbReference>
<organism evidence="8 9">
    <name type="scientific">Ciceribacter selenitireducens ATCC BAA-1503</name>
    <dbReference type="NCBI Taxonomy" id="1336235"/>
    <lineage>
        <taxon>Bacteria</taxon>
        <taxon>Pseudomonadati</taxon>
        <taxon>Pseudomonadota</taxon>
        <taxon>Alphaproteobacteria</taxon>
        <taxon>Hyphomicrobiales</taxon>
        <taxon>Rhizobiaceae</taxon>
        <taxon>Ciceribacter</taxon>
    </lineage>
</organism>
<dbReference type="Proteomes" id="UP000254764">
    <property type="component" value="Unassembled WGS sequence"/>
</dbReference>
<evidence type="ECO:0000256" key="5">
    <source>
        <dbReference type="ARBA" id="ARBA00023136"/>
    </source>
</evidence>
<evidence type="ECO:0000259" key="7">
    <source>
        <dbReference type="Pfam" id="PF01292"/>
    </source>
</evidence>
<dbReference type="PANTHER" id="PTHR30485:SF2">
    <property type="entry name" value="BLL0597 PROTEIN"/>
    <property type="match status" value="1"/>
</dbReference>
<keyword evidence="5 6" id="KW-0472">Membrane</keyword>
<dbReference type="STRING" id="1336235.GCA_000518785_02054"/>
<reference evidence="9" key="1">
    <citation type="submission" date="2018-07" db="EMBL/GenBank/DDBJ databases">
        <authorList>
            <person name="Peiro R."/>
            <person name="Begona"/>
            <person name="Cbmso G."/>
            <person name="Lopez M."/>
            <person name="Gonzalez S."/>
        </authorList>
    </citation>
    <scope>NUCLEOTIDE SEQUENCE [LARGE SCALE GENOMIC DNA]</scope>
</reference>
<keyword evidence="3 6" id="KW-0812">Transmembrane</keyword>
<dbReference type="SUPFAM" id="SSF81342">
    <property type="entry name" value="Transmembrane di-heme cytochromes"/>
    <property type="match status" value="1"/>
</dbReference>
<evidence type="ECO:0000313" key="9">
    <source>
        <dbReference type="Proteomes" id="UP000254764"/>
    </source>
</evidence>
<dbReference type="InterPro" id="IPR016174">
    <property type="entry name" value="Di-haem_cyt_TM"/>
</dbReference>
<protein>
    <recommendedName>
        <fullName evidence="7">Cytochrome b561 bacterial/Ni-hydrogenase domain-containing protein</fullName>
    </recommendedName>
</protein>